<keyword evidence="2" id="KW-1185">Reference proteome</keyword>
<dbReference type="OrthoDB" id="6293601at2"/>
<reference evidence="1 2" key="1">
    <citation type="submission" date="2015-08" db="EMBL/GenBank/DDBJ databases">
        <title>Draft Genome Sequence of Pseudoalteromonas porphyrae UCD-SED14.</title>
        <authorList>
            <person name="Coil D.A."/>
            <person name="Jospin G."/>
            <person name="Lee R.D."/>
            <person name="Eisen J.A."/>
        </authorList>
    </citation>
    <scope>NUCLEOTIDE SEQUENCE [LARGE SCALE GENOMIC DNA]</scope>
    <source>
        <strain evidence="1 2">UCD-SED14</strain>
    </source>
</reference>
<accession>A0A0N0LXM1</accession>
<protein>
    <submittedName>
        <fullName evidence="1">Uncharacterized protein</fullName>
    </submittedName>
</protein>
<evidence type="ECO:0000313" key="1">
    <source>
        <dbReference type="EMBL" id="KPH60731.1"/>
    </source>
</evidence>
<gene>
    <name evidence="1" type="ORF">ADS77_15575</name>
</gene>
<dbReference type="STRING" id="187330.AMS58_16665"/>
<name>A0A0N0LXM1_9GAMM</name>
<dbReference type="Proteomes" id="UP000037848">
    <property type="component" value="Unassembled WGS sequence"/>
</dbReference>
<sequence length="77" mass="9207">MLLVILVVLMMVMLVAKYKYYQLVETFEPAIWQQLGSPRWLKVPFVFISKQGKQYLSEITHPKVCQREKQYRITLIC</sequence>
<evidence type="ECO:0000313" key="2">
    <source>
        <dbReference type="Proteomes" id="UP000037848"/>
    </source>
</evidence>
<proteinExistence type="predicted"/>
<dbReference type="AlphaFoldDB" id="A0A0N0LXM1"/>
<dbReference type="RefSeq" id="WP_054206165.1">
    <property type="nucleotide sequence ID" value="NZ_LHPH01000020.1"/>
</dbReference>
<comment type="caution">
    <text evidence="1">The sequence shown here is derived from an EMBL/GenBank/DDBJ whole genome shotgun (WGS) entry which is preliminary data.</text>
</comment>
<dbReference type="PATRIC" id="fig|187330.3.peg.1550"/>
<dbReference type="EMBL" id="LHPH01000020">
    <property type="protein sequence ID" value="KPH60731.1"/>
    <property type="molecule type" value="Genomic_DNA"/>
</dbReference>
<organism evidence="1 2">
    <name type="scientific">Pseudoalteromonas porphyrae</name>
    <dbReference type="NCBI Taxonomy" id="187330"/>
    <lineage>
        <taxon>Bacteria</taxon>
        <taxon>Pseudomonadati</taxon>
        <taxon>Pseudomonadota</taxon>
        <taxon>Gammaproteobacteria</taxon>
        <taxon>Alteromonadales</taxon>
        <taxon>Pseudoalteromonadaceae</taxon>
        <taxon>Pseudoalteromonas</taxon>
    </lineage>
</organism>